<gene>
    <name evidence="1" type="ORF">FTV88_0917</name>
</gene>
<keyword evidence="2" id="KW-1185">Reference proteome</keyword>
<name>A0A5Q2MZZ0_9FIRM</name>
<evidence type="ECO:0000313" key="2">
    <source>
        <dbReference type="Proteomes" id="UP000366051"/>
    </source>
</evidence>
<proteinExistence type="predicted"/>
<dbReference type="Proteomes" id="UP000366051">
    <property type="component" value="Chromosome"/>
</dbReference>
<sequence>MTSWREDYQTSAIGSLLPLMAWDESVRKEIITPDPTTE</sequence>
<dbReference type="AlphaFoldDB" id="A0A5Q2MZZ0"/>
<protein>
    <submittedName>
        <fullName evidence="1">Uncharacterized protein</fullName>
    </submittedName>
</protein>
<organism evidence="1 2">
    <name type="scientific">Heliorestis convoluta</name>
    <dbReference type="NCBI Taxonomy" id="356322"/>
    <lineage>
        <taxon>Bacteria</taxon>
        <taxon>Bacillati</taxon>
        <taxon>Bacillota</taxon>
        <taxon>Clostridia</taxon>
        <taxon>Eubacteriales</taxon>
        <taxon>Heliobacteriaceae</taxon>
        <taxon>Heliorestis</taxon>
    </lineage>
</organism>
<dbReference type="KEGG" id="hcv:FTV88_0917"/>
<accession>A0A5Q2MZZ0</accession>
<reference evidence="2" key="1">
    <citation type="submission" date="2019-11" db="EMBL/GenBank/DDBJ databases">
        <title>Genome sequence of Heliorestis convoluta strain HH, an alkaliphilic and minimalistic phototrophic bacterium from a soda lake in Egypt.</title>
        <authorList>
            <person name="Dewey E.D."/>
            <person name="Stokes L.M."/>
            <person name="Burchell B.M."/>
            <person name="Shaffer K.N."/>
            <person name="Huntington A.M."/>
            <person name="Baker J.M."/>
            <person name="Nadendla S."/>
            <person name="Giglio M.G."/>
            <person name="Touchman J.W."/>
            <person name="Blankenship R.E."/>
            <person name="Madigan M.T."/>
            <person name="Sattley W.M."/>
        </authorList>
    </citation>
    <scope>NUCLEOTIDE SEQUENCE [LARGE SCALE GENOMIC DNA]</scope>
    <source>
        <strain evidence="2">HH</strain>
    </source>
</reference>
<dbReference type="EMBL" id="CP045875">
    <property type="protein sequence ID" value="QGG47069.1"/>
    <property type="molecule type" value="Genomic_DNA"/>
</dbReference>
<evidence type="ECO:0000313" key="1">
    <source>
        <dbReference type="EMBL" id="QGG47069.1"/>
    </source>
</evidence>